<dbReference type="EC" id="2.7.1.35" evidence="1"/>
<dbReference type="CDD" id="cd01173">
    <property type="entry name" value="pyridoxal_pyridoxamine_kinase"/>
    <property type="match status" value="1"/>
</dbReference>
<evidence type="ECO:0000313" key="8">
    <source>
        <dbReference type="Proteomes" id="UP000806542"/>
    </source>
</evidence>
<evidence type="ECO:0000259" key="6">
    <source>
        <dbReference type="Pfam" id="PF08543"/>
    </source>
</evidence>
<dbReference type="EMBL" id="JADCKB010000001">
    <property type="protein sequence ID" value="MBE5039013.1"/>
    <property type="molecule type" value="Genomic_DNA"/>
</dbReference>
<gene>
    <name evidence="7" type="ORF">INF28_00835</name>
</gene>
<dbReference type="GO" id="GO:0005524">
    <property type="term" value="F:ATP binding"/>
    <property type="evidence" value="ECO:0007669"/>
    <property type="project" value="UniProtKB-KW"/>
</dbReference>
<accession>A0A9D5RAD9</accession>
<dbReference type="InterPro" id="IPR029056">
    <property type="entry name" value="Ribokinase-like"/>
</dbReference>
<keyword evidence="3" id="KW-0547">Nucleotide-binding</keyword>
<keyword evidence="5" id="KW-0067">ATP-binding</keyword>
<dbReference type="RefSeq" id="WP_226391566.1">
    <property type="nucleotide sequence ID" value="NZ_JADCKB010000001.1"/>
</dbReference>
<keyword evidence="4 7" id="KW-0418">Kinase</keyword>
<dbReference type="Proteomes" id="UP000806542">
    <property type="component" value="Unassembled WGS sequence"/>
</dbReference>
<keyword evidence="2 7" id="KW-0808">Transferase</keyword>
<comment type="caution">
    <text evidence="7">The sequence shown here is derived from an EMBL/GenBank/DDBJ whole genome shotgun (WGS) entry which is preliminary data.</text>
</comment>
<evidence type="ECO:0000256" key="3">
    <source>
        <dbReference type="ARBA" id="ARBA00022741"/>
    </source>
</evidence>
<dbReference type="GO" id="GO:0009443">
    <property type="term" value="P:pyridoxal 5'-phosphate salvage"/>
    <property type="evidence" value="ECO:0007669"/>
    <property type="project" value="InterPro"/>
</dbReference>
<protein>
    <recommendedName>
        <fullName evidence="1">pyridoxal kinase</fullName>
        <ecNumber evidence="1">2.7.1.35</ecNumber>
    </recommendedName>
</protein>
<dbReference type="GO" id="GO:0005829">
    <property type="term" value="C:cytosol"/>
    <property type="evidence" value="ECO:0007669"/>
    <property type="project" value="TreeGrafter"/>
</dbReference>
<evidence type="ECO:0000256" key="2">
    <source>
        <dbReference type="ARBA" id="ARBA00022679"/>
    </source>
</evidence>
<dbReference type="Gene3D" id="3.40.1190.20">
    <property type="match status" value="1"/>
</dbReference>
<sequence length="299" mass="32898">MQNNRVIPRVAAIHDLSGFGKVSLTEAIPILSAMGVEVCPLPTAVLSTHTYEFQNYTLCDLTEEMPKIIAHWRQIGLSFDAVYSGYMSSERQIDITAEFMTEQRTKGALAVVDPVMGDNALLDVQTVYSDRMKNLIGGMKQLSAMADIITPNVTEACLLLDIPYPNHPLCNAEIREMLRGLCDMGAGAAVITSVMDSENSMCVAVCDPQTKKYYKINCGYINRPFHGTGDVYTSVLTGGLVKGMPLIDAANLAADFVYRAISRTVAHPEIKIREGVLFEPVLASGYFARAEREQRYVEI</sequence>
<dbReference type="GO" id="GO:0008478">
    <property type="term" value="F:pyridoxal kinase activity"/>
    <property type="evidence" value="ECO:0007669"/>
    <property type="project" value="UniProtKB-EC"/>
</dbReference>
<dbReference type="Pfam" id="PF08543">
    <property type="entry name" value="Phos_pyr_kin"/>
    <property type="match status" value="1"/>
</dbReference>
<dbReference type="InterPro" id="IPR004625">
    <property type="entry name" value="PyrdxlKinase"/>
</dbReference>
<dbReference type="PANTHER" id="PTHR10534">
    <property type="entry name" value="PYRIDOXAL KINASE"/>
    <property type="match status" value="1"/>
</dbReference>
<evidence type="ECO:0000256" key="1">
    <source>
        <dbReference type="ARBA" id="ARBA00012104"/>
    </source>
</evidence>
<dbReference type="InterPro" id="IPR013749">
    <property type="entry name" value="PM/HMP-P_kinase-1"/>
</dbReference>
<dbReference type="NCBIfam" id="NF005491">
    <property type="entry name" value="PRK07105.1"/>
    <property type="match status" value="1"/>
</dbReference>
<keyword evidence="8" id="KW-1185">Reference proteome</keyword>
<organism evidence="7 8">
    <name type="scientific">Ructibacterium gallinarum</name>
    <dbReference type="NCBI Taxonomy" id="2779355"/>
    <lineage>
        <taxon>Bacteria</taxon>
        <taxon>Bacillati</taxon>
        <taxon>Bacillota</taxon>
        <taxon>Clostridia</taxon>
        <taxon>Eubacteriales</taxon>
        <taxon>Oscillospiraceae</taxon>
        <taxon>Ructibacterium</taxon>
    </lineage>
</organism>
<proteinExistence type="predicted"/>
<name>A0A9D5RAD9_9FIRM</name>
<feature type="domain" description="Pyridoxamine kinase/Phosphomethylpyrimidine kinase" evidence="6">
    <location>
        <begin position="33"/>
        <end position="265"/>
    </location>
</feature>
<evidence type="ECO:0000313" key="7">
    <source>
        <dbReference type="EMBL" id="MBE5039013.1"/>
    </source>
</evidence>
<dbReference type="AlphaFoldDB" id="A0A9D5RAD9"/>
<reference evidence="7" key="1">
    <citation type="submission" date="2020-10" db="EMBL/GenBank/DDBJ databases">
        <title>ChiBAC.</title>
        <authorList>
            <person name="Zenner C."/>
            <person name="Hitch T.C.A."/>
            <person name="Clavel T."/>
        </authorList>
    </citation>
    <scope>NUCLEOTIDE SEQUENCE</scope>
    <source>
        <strain evidence="7">DSM 107454</strain>
    </source>
</reference>
<dbReference type="SUPFAM" id="SSF53613">
    <property type="entry name" value="Ribokinase-like"/>
    <property type="match status" value="1"/>
</dbReference>
<evidence type="ECO:0000256" key="5">
    <source>
        <dbReference type="ARBA" id="ARBA00022840"/>
    </source>
</evidence>
<evidence type="ECO:0000256" key="4">
    <source>
        <dbReference type="ARBA" id="ARBA00022777"/>
    </source>
</evidence>
<dbReference type="PANTHER" id="PTHR10534:SF2">
    <property type="entry name" value="PYRIDOXAL KINASE"/>
    <property type="match status" value="1"/>
</dbReference>